<evidence type="ECO:0000313" key="2">
    <source>
        <dbReference type="Proteomes" id="UP000436016"/>
    </source>
</evidence>
<organism evidence="1 2">
    <name type="scientific">Oceanomicrobium pacificus</name>
    <dbReference type="NCBI Taxonomy" id="2692916"/>
    <lineage>
        <taxon>Bacteria</taxon>
        <taxon>Pseudomonadati</taxon>
        <taxon>Pseudomonadota</taxon>
        <taxon>Alphaproteobacteria</taxon>
        <taxon>Rhodobacterales</taxon>
        <taxon>Paracoccaceae</taxon>
        <taxon>Oceanomicrobium</taxon>
    </lineage>
</organism>
<evidence type="ECO:0000313" key="1">
    <source>
        <dbReference type="EMBL" id="MXU64541.1"/>
    </source>
</evidence>
<proteinExistence type="predicted"/>
<reference evidence="1 2" key="1">
    <citation type="submission" date="2019-12" db="EMBL/GenBank/DDBJ databases">
        <title>Strain KN286 was isolated from seawater, which was collected from Caroline Seamount in the tropical western Pacific.</title>
        <authorList>
            <person name="Wang Q."/>
        </authorList>
    </citation>
    <scope>NUCLEOTIDE SEQUENCE [LARGE SCALE GENOMIC DNA]</scope>
    <source>
        <strain evidence="1 2">KN286</strain>
    </source>
</reference>
<dbReference type="GO" id="GO:0008146">
    <property type="term" value="F:sulfotransferase activity"/>
    <property type="evidence" value="ECO:0007669"/>
    <property type="project" value="InterPro"/>
</dbReference>
<name>A0A6B0U072_9RHOB</name>
<keyword evidence="1" id="KW-0808">Transferase</keyword>
<dbReference type="Pfam" id="PF03567">
    <property type="entry name" value="Sulfotransfer_2"/>
    <property type="match status" value="1"/>
</dbReference>
<dbReference type="RefSeq" id="WP_160852022.1">
    <property type="nucleotide sequence ID" value="NZ_WUWG01000001.1"/>
</dbReference>
<accession>A0A6B0U072</accession>
<dbReference type="GO" id="GO:0016020">
    <property type="term" value="C:membrane"/>
    <property type="evidence" value="ECO:0007669"/>
    <property type="project" value="InterPro"/>
</dbReference>
<sequence length="204" mass="23728">MTALLDNRWSLSRGRLHLTFRLGDRTIAYAYIRKNGCSTFKQALGYTWDQRIDAVSEAYPYGPHDIAIFVYRCPMDRLVSIWRNKILTDAPHAADLQADYRSTMGEAPTCFERFCDYAARGRDPHLWPQSAHLKRLRYRPIALARLYEDMCDLVGRDAAAPFRHRANVSRKAPVQITERSRSLVRKIYAADYKLVDACERLRNR</sequence>
<dbReference type="EMBL" id="WUWG01000001">
    <property type="protein sequence ID" value="MXU64541.1"/>
    <property type="molecule type" value="Genomic_DNA"/>
</dbReference>
<dbReference type="InterPro" id="IPR005331">
    <property type="entry name" value="Sulfotransferase"/>
</dbReference>
<protein>
    <submittedName>
        <fullName evidence="1">Sulfotransferase family 2 domain-containing protein</fullName>
    </submittedName>
</protein>
<gene>
    <name evidence="1" type="ORF">GSH16_03710</name>
</gene>
<dbReference type="AlphaFoldDB" id="A0A6B0U072"/>
<keyword evidence="2" id="KW-1185">Reference proteome</keyword>
<comment type="caution">
    <text evidence="1">The sequence shown here is derived from an EMBL/GenBank/DDBJ whole genome shotgun (WGS) entry which is preliminary data.</text>
</comment>
<dbReference type="Proteomes" id="UP000436016">
    <property type="component" value="Unassembled WGS sequence"/>
</dbReference>